<evidence type="ECO:0000313" key="3">
    <source>
        <dbReference type="Proteomes" id="UP001196413"/>
    </source>
</evidence>
<name>A0AAD5WDE5_PARTN</name>
<dbReference type="AlphaFoldDB" id="A0AAD5WDE5"/>
<protein>
    <submittedName>
        <fullName evidence="2">Uncharacterized protein</fullName>
    </submittedName>
</protein>
<dbReference type="EMBL" id="JAHQIW010005536">
    <property type="protein sequence ID" value="KAJ1366380.1"/>
    <property type="molecule type" value="Genomic_DNA"/>
</dbReference>
<evidence type="ECO:0000313" key="2">
    <source>
        <dbReference type="EMBL" id="KAJ1366380.1"/>
    </source>
</evidence>
<comment type="caution">
    <text evidence="2">The sequence shown here is derived from an EMBL/GenBank/DDBJ whole genome shotgun (WGS) entry which is preliminary data.</text>
</comment>
<accession>A0AAD5WDE5</accession>
<proteinExistence type="predicted"/>
<dbReference type="Proteomes" id="UP001196413">
    <property type="component" value="Unassembled WGS sequence"/>
</dbReference>
<keyword evidence="3" id="KW-1185">Reference proteome</keyword>
<evidence type="ECO:0000256" key="1">
    <source>
        <dbReference type="SAM" id="Coils"/>
    </source>
</evidence>
<keyword evidence="1" id="KW-0175">Coiled coil</keyword>
<gene>
    <name evidence="2" type="ORF">KIN20_027022</name>
</gene>
<sequence length="159" mass="18076">MDKIQAVKEQFQRKLEAYEKKNRLLSARVGLLMKEKEAAEELADGCLRDRVVMLANKLPDGPERTLKESLYAADNAVCAQCQINEEMRTHLADEVAEKKRLLEKCQKECSDELKAKSRVSWNTEKMPEKLWPSGCDARRGARGAELHHQLSPAVNNNVL</sequence>
<organism evidence="2 3">
    <name type="scientific">Parelaphostrongylus tenuis</name>
    <name type="common">Meningeal worm</name>
    <dbReference type="NCBI Taxonomy" id="148309"/>
    <lineage>
        <taxon>Eukaryota</taxon>
        <taxon>Metazoa</taxon>
        <taxon>Ecdysozoa</taxon>
        <taxon>Nematoda</taxon>
        <taxon>Chromadorea</taxon>
        <taxon>Rhabditida</taxon>
        <taxon>Rhabditina</taxon>
        <taxon>Rhabditomorpha</taxon>
        <taxon>Strongyloidea</taxon>
        <taxon>Metastrongylidae</taxon>
        <taxon>Parelaphostrongylus</taxon>
    </lineage>
</organism>
<feature type="coiled-coil region" evidence="1">
    <location>
        <begin position="1"/>
        <end position="28"/>
    </location>
</feature>
<reference evidence="2" key="1">
    <citation type="submission" date="2021-06" db="EMBL/GenBank/DDBJ databases">
        <title>Parelaphostrongylus tenuis whole genome reference sequence.</title>
        <authorList>
            <person name="Garwood T.J."/>
            <person name="Larsen P.A."/>
            <person name="Fountain-Jones N.M."/>
            <person name="Garbe J.R."/>
            <person name="Macchietto M.G."/>
            <person name="Kania S.A."/>
            <person name="Gerhold R.W."/>
            <person name="Richards J.E."/>
            <person name="Wolf T.M."/>
        </authorList>
    </citation>
    <scope>NUCLEOTIDE SEQUENCE</scope>
    <source>
        <strain evidence="2">MNPRO001-30</strain>
        <tissue evidence="2">Meninges</tissue>
    </source>
</reference>